<feature type="transmembrane region" description="Helical" evidence="1">
    <location>
        <begin position="262"/>
        <end position="279"/>
    </location>
</feature>
<feature type="transmembrane region" description="Helical" evidence="1">
    <location>
        <begin position="124"/>
        <end position="152"/>
    </location>
</feature>
<dbReference type="Proteomes" id="UP000218327">
    <property type="component" value="Unassembled WGS sequence"/>
</dbReference>
<protein>
    <submittedName>
        <fullName evidence="2">Uncharacterized protein</fullName>
    </submittedName>
</protein>
<reference evidence="3" key="1">
    <citation type="submission" date="2017-08" db="EMBL/GenBank/DDBJ databases">
        <title>A dynamic microbial community with high functional redundancy inhabits the cold, oxic subseafloor aquifer.</title>
        <authorList>
            <person name="Tully B.J."/>
            <person name="Wheat C.G."/>
            <person name="Glazer B.T."/>
            <person name="Huber J.A."/>
        </authorList>
    </citation>
    <scope>NUCLEOTIDE SEQUENCE [LARGE SCALE GENOMIC DNA]</scope>
</reference>
<feature type="transmembrane region" description="Helical" evidence="1">
    <location>
        <begin position="209"/>
        <end position="232"/>
    </location>
</feature>
<sequence>MDKFTLFQFYALLKREFLEHRNLFLGAPAVLAALILVAAIWIASQLEQAEIVKGMEYLSVLFDGLSPFDMAPFFMMLAIPFMITLYICSLIYLVNTLFQDRKEMSVLFWQSMPVSNFKTVLSKVVTVVVVAPIFYVAIIFALYLVGMIWLTVLGLINGVDLVGIGWMFLAAIASLLLIYLSTFIASLWLFPTLGWLLLFSAFARKTPALWAIGVFILVGFLEDFMFGSQYLANWVESRATNPNQYLIFDFHNVLDRLFNYDMLFGLIVGSILVAGAVYMRRFID</sequence>
<accession>A0A2A5B105</accession>
<gene>
    <name evidence="2" type="ORF">COA96_08845</name>
</gene>
<keyword evidence="1" id="KW-1133">Transmembrane helix</keyword>
<proteinExistence type="predicted"/>
<keyword evidence="1" id="KW-0812">Transmembrane</keyword>
<evidence type="ECO:0000313" key="3">
    <source>
        <dbReference type="Proteomes" id="UP000218327"/>
    </source>
</evidence>
<name>A0A2A5B105_9GAMM</name>
<feature type="transmembrane region" description="Helical" evidence="1">
    <location>
        <begin position="73"/>
        <end position="94"/>
    </location>
</feature>
<organism evidence="2 3">
    <name type="scientific">SAR86 cluster bacterium</name>
    <dbReference type="NCBI Taxonomy" id="2030880"/>
    <lineage>
        <taxon>Bacteria</taxon>
        <taxon>Pseudomonadati</taxon>
        <taxon>Pseudomonadota</taxon>
        <taxon>Gammaproteobacteria</taxon>
        <taxon>SAR86 cluster</taxon>
    </lineage>
</organism>
<dbReference type="AlphaFoldDB" id="A0A2A5B105"/>
<dbReference type="EMBL" id="NVVJ01000023">
    <property type="protein sequence ID" value="PCJ24766.1"/>
    <property type="molecule type" value="Genomic_DNA"/>
</dbReference>
<feature type="transmembrane region" description="Helical" evidence="1">
    <location>
        <begin position="164"/>
        <end position="197"/>
    </location>
</feature>
<feature type="transmembrane region" description="Helical" evidence="1">
    <location>
        <begin position="23"/>
        <end position="43"/>
    </location>
</feature>
<keyword evidence="1" id="KW-0472">Membrane</keyword>
<evidence type="ECO:0000313" key="2">
    <source>
        <dbReference type="EMBL" id="PCJ24766.1"/>
    </source>
</evidence>
<evidence type="ECO:0000256" key="1">
    <source>
        <dbReference type="SAM" id="Phobius"/>
    </source>
</evidence>
<comment type="caution">
    <text evidence="2">The sequence shown here is derived from an EMBL/GenBank/DDBJ whole genome shotgun (WGS) entry which is preliminary data.</text>
</comment>